<organism evidence="4 5">
    <name type="scientific">[Clostridium] citroniae WAL-19142</name>
    <dbReference type="NCBI Taxonomy" id="742734"/>
    <lineage>
        <taxon>Bacteria</taxon>
        <taxon>Bacillati</taxon>
        <taxon>Bacillota</taxon>
        <taxon>Clostridia</taxon>
        <taxon>Lachnospirales</taxon>
        <taxon>Lachnospiraceae</taxon>
        <taxon>Enterocloster</taxon>
    </lineage>
</organism>
<reference evidence="4 5" key="1">
    <citation type="submission" date="2011-04" db="EMBL/GenBank/DDBJ databases">
        <title>The Genome Sequence of Clostridium citroniae WAL-19142.</title>
        <authorList>
            <consortium name="The Broad Institute Genome Sequencing Platform"/>
            <person name="Earl A."/>
            <person name="Ward D."/>
            <person name="Feldgarden M."/>
            <person name="Gevers D."/>
            <person name="Warren Y.A."/>
            <person name="Tyrrell K.L."/>
            <person name="Citron D.M."/>
            <person name="Goldstein E.J."/>
            <person name="Daigneault M."/>
            <person name="Allen-Vercoe E."/>
            <person name="Young S.K."/>
            <person name="Zeng Q."/>
            <person name="Gargeya S."/>
            <person name="Fitzgerald M."/>
            <person name="Haas B."/>
            <person name="Abouelleil A."/>
            <person name="Alvarado L."/>
            <person name="Arachchi H.M."/>
            <person name="Berlin A."/>
            <person name="Brown A."/>
            <person name="Chapman S.B."/>
            <person name="Chen Z."/>
            <person name="Dunbar C."/>
            <person name="Freedman E."/>
            <person name="Gearin G."/>
            <person name="Gellesch M."/>
            <person name="Goldberg J."/>
            <person name="Griggs A."/>
            <person name="Gujja S."/>
            <person name="Heilman E.R."/>
            <person name="Heiman D."/>
            <person name="Howarth C."/>
            <person name="Larson L."/>
            <person name="Lui A."/>
            <person name="MacDonald P.J."/>
            <person name="Mehta T."/>
            <person name="Montmayeur A."/>
            <person name="Murphy C."/>
            <person name="Neiman D."/>
            <person name="Pearson M."/>
            <person name="Priest M."/>
            <person name="Roberts A."/>
            <person name="Saif S."/>
            <person name="Shea T."/>
            <person name="Shenoy N."/>
            <person name="Sisk P."/>
            <person name="Stolte C."/>
            <person name="Sykes S."/>
            <person name="White J."/>
            <person name="Yandava C."/>
            <person name="Wortman J."/>
            <person name="Nusbaum C."/>
            <person name="Birren B."/>
        </authorList>
    </citation>
    <scope>NUCLEOTIDE SEQUENCE [LARGE SCALE GENOMIC DNA]</scope>
    <source>
        <strain evidence="4 5">WAL-19142</strain>
    </source>
</reference>
<dbReference type="Proteomes" id="UP000037392">
    <property type="component" value="Unassembled WGS sequence"/>
</dbReference>
<accession>A0A0J9BY48</accession>
<dbReference type="PATRIC" id="fig|742734.4.peg.4007"/>
<proteinExistence type="predicted"/>
<sequence length="187" mass="21905">MVYSLEDLKKAYNKGQHYKFLFFWGHTPDPRGRITETCLSQWWMARFEIEGITYSCAEQFMMAEKARMFHDKEMLSLILGAKHPKAMKAYGRSVRNFNQEIWENSCYDIVKKASMAKFSQNRELWEFLRSTKNRILVEASPRDRIWGIGMGKSNPDAKCPVKWKGSNLLGFALTEARDILMEQEKEG</sequence>
<comment type="caution">
    <text evidence="4">The sequence shown here is derived from an EMBL/GenBank/DDBJ whole genome shotgun (WGS) entry which is preliminary data.</text>
</comment>
<dbReference type="GeneID" id="93162643"/>
<dbReference type="RefSeq" id="WP_007864787.1">
    <property type="nucleotide sequence ID" value="NZ_KQ235880.1"/>
</dbReference>
<comment type="catalytic activity">
    <reaction evidence="2">
        <text>2,5-diamino-6-hydroxy-4-(5-phosphoribosylamino)-pyrimidine + H2O = 2,5,6-triamino-4-hydroxypyrimidine + D-ribose 5-phosphate</text>
        <dbReference type="Rhea" id="RHEA:23436"/>
        <dbReference type="ChEBI" id="CHEBI:15377"/>
        <dbReference type="ChEBI" id="CHEBI:58614"/>
        <dbReference type="ChEBI" id="CHEBI:78346"/>
        <dbReference type="ChEBI" id="CHEBI:137796"/>
    </reaction>
</comment>
<dbReference type="EMBL" id="ADLK01000028">
    <property type="protein sequence ID" value="KMW17086.1"/>
    <property type="molecule type" value="Genomic_DNA"/>
</dbReference>
<dbReference type="AlphaFoldDB" id="A0A0J9BY48"/>
<dbReference type="NCBIfam" id="TIGR02464">
    <property type="entry name" value="ribofla_fusion"/>
    <property type="match status" value="1"/>
</dbReference>
<feature type="domain" description="NADAR" evidence="3">
    <location>
        <begin position="22"/>
        <end position="180"/>
    </location>
</feature>
<evidence type="ECO:0000313" key="5">
    <source>
        <dbReference type="Proteomes" id="UP000037392"/>
    </source>
</evidence>
<dbReference type="Pfam" id="PF08719">
    <property type="entry name" value="NADAR"/>
    <property type="match status" value="1"/>
</dbReference>
<name>A0A0J9BY48_9FIRM</name>
<dbReference type="CDD" id="cd15457">
    <property type="entry name" value="NADAR"/>
    <property type="match status" value="1"/>
</dbReference>
<evidence type="ECO:0000256" key="1">
    <source>
        <dbReference type="ARBA" id="ARBA00000022"/>
    </source>
</evidence>
<dbReference type="SUPFAM" id="SSF143990">
    <property type="entry name" value="YbiA-like"/>
    <property type="match status" value="1"/>
</dbReference>
<evidence type="ECO:0000313" key="4">
    <source>
        <dbReference type="EMBL" id="KMW17086.1"/>
    </source>
</evidence>
<dbReference type="Gene3D" id="1.10.357.40">
    <property type="entry name" value="YbiA-like"/>
    <property type="match status" value="1"/>
</dbReference>
<dbReference type="InterPro" id="IPR012816">
    <property type="entry name" value="NADAR"/>
</dbReference>
<gene>
    <name evidence="4" type="ORF">HMPREF9470_03739</name>
</gene>
<evidence type="ECO:0000259" key="3">
    <source>
        <dbReference type="Pfam" id="PF08719"/>
    </source>
</evidence>
<comment type="catalytic activity">
    <reaction evidence="1">
        <text>5-amino-6-(5-phospho-D-ribosylamino)uracil + H2O = 5,6-diaminouracil + D-ribose 5-phosphate</text>
        <dbReference type="Rhea" id="RHEA:55020"/>
        <dbReference type="ChEBI" id="CHEBI:15377"/>
        <dbReference type="ChEBI" id="CHEBI:46252"/>
        <dbReference type="ChEBI" id="CHEBI:58453"/>
        <dbReference type="ChEBI" id="CHEBI:78346"/>
    </reaction>
</comment>
<evidence type="ECO:0000256" key="2">
    <source>
        <dbReference type="ARBA" id="ARBA00000751"/>
    </source>
</evidence>
<protein>
    <recommendedName>
        <fullName evidence="3">NADAR domain-containing protein</fullName>
    </recommendedName>
</protein>
<dbReference type="InterPro" id="IPR037238">
    <property type="entry name" value="YbiA-like_sf"/>
</dbReference>
<dbReference type="OrthoDB" id="67297at2"/>